<dbReference type="Proteomes" id="UP000075902">
    <property type="component" value="Unassembled WGS sequence"/>
</dbReference>
<accession>A0A182TDA4</accession>
<dbReference type="VEuPathDB" id="VectorBase:AMEC000250"/>
<proteinExistence type="predicted"/>
<reference evidence="1" key="2">
    <citation type="submission" date="2020-05" db="UniProtKB">
        <authorList>
            <consortium name="EnsemblMetazoa"/>
        </authorList>
    </citation>
    <scope>IDENTIFICATION</scope>
    <source>
        <strain evidence="1">CM1001059</strain>
    </source>
</reference>
<evidence type="ECO:0000313" key="2">
    <source>
        <dbReference type="Proteomes" id="UP000075902"/>
    </source>
</evidence>
<evidence type="ECO:0000313" key="1">
    <source>
        <dbReference type="EnsemblMetazoa" id="AMEC000250-PA"/>
    </source>
</evidence>
<sequence>MSTRGPAAERCLVSKLFDVCSNSTLEEMEQQDELTLGLVGRYLSGSTLASDFSIPVYCVSIGLVMMPRLCCRCQRRVARRVFARRIALASMNAQTAPSTWTKATATVPVAISTEPCEMSQERRE</sequence>
<dbReference type="EnsemblMetazoa" id="AMEC000250-RA">
    <property type="protein sequence ID" value="AMEC000250-PA"/>
    <property type="gene ID" value="AMEC000250"/>
</dbReference>
<organism evidence="1 2">
    <name type="scientific">Anopheles melas</name>
    <dbReference type="NCBI Taxonomy" id="34690"/>
    <lineage>
        <taxon>Eukaryota</taxon>
        <taxon>Metazoa</taxon>
        <taxon>Ecdysozoa</taxon>
        <taxon>Arthropoda</taxon>
        <taxon>Hexapoda</taxon>
        <taxon>Insecta</taxon>
        <taxon>Pterygota</taxon>
        <taxon>Neoptera</taxon>
        <taxon>Endopterygota</taxon>
        <taxon>Diptera</taxon>
        <taxon>Nematocera</taxon>
        <taxon>Culicoidea</taxon>
        <taxon>Culicidae</taxon>
        <taxon>Anophelinae</taxon>
        <taxon>Anopheles</taxon>
    </lineage>
</organism>
<reference evidence="2" key="1">
    <citation type="submission" date="2014-01" db="EMBL/GenBank/DDBJ databases">
        <title>The Genome Sequence of Anopheles melas CM1001059_A (V2).</title>
        <authorList>
            <consortium name="The Broad Institute Genomics Platform"/>
            <person name="Neafsey D.E."/>
            <person name="Besansky N."/>
            <person name="Howell P."/>
            <person name="Walton C."/>
            <person name="Young S.K."/>
            <person name="Zeng Q."/>
            <person name="Gargeya S."/>
            <person name="Fitzgerald M."/>
            <person name="Haas B."/>
            <person name="Abouelleil A."/>
            <person name="Allen A.W."/>
            <person name="Alvarado L."/>
            <person name="Arachchi H.M."/>
            <person name="Berlin A.M."/>
            <person name="Chapman S.B."/>
            <person name="Gainer-Dewar J."/>
            <person name="Goldberg J."/>
            <person name="Griggs A."/>
            <person name="Gujja S."/>
            <person name="Hansen M."/>
            <person name="Howarth C."/>
            <person name="Imamovic A."/>
            <person name="Ireland A."/>
            <person name="Larimer J."/>
            <person name="McCowan C."/>
            <person name="Murphy C."/>
            <person name="Pearson M."/>
            <person name="Poon T.W."/>
            <person name="Priest M."/>
            <person name="Roberts A."/>
            <person name="Saif S."/>
            <person name="Shea T."/>
            <person name="Sisk P."/>
            <person name="Sykes S."/>
            <person name="Wortman J."/>
            <person name="Nusbaum C."/>
            <person name="Birren B."/>
        </authorList>
    </citation>
    <scope>NUCLEOTIDE SEQUENCE [LARGE SCALE GENOMIC DNA]</scope>
    <source>
        <strain evidence="2">CM1001059</strain>
    </source>
</reference>
<name>A0A182TDA4_9DIPT</name>
<protein>
    <submittedName>
        <fullName evidence="1">Uncharacterized protein</fullName>
    </submittedName>
</protein>
<dbReference type="AlphaFoldDB" id="A0A182TDA4"/>
<keyword evidence="2" id="KW-1185">Reference proteome</keyword>